<comment type="caution">
    <text evidence="1">The sequence shown here is derived from an EMBL/GenBank/DDBJ whole genome shotgun (WGS) entry which is preliminary data.</text>
</comment>
<proteinExistence type="predicted"/>
<dbReference type="Proteomes" id="UP000324800">
    <property type="component" value="Unassembled WGS sequence"/>
</dbReference>
<accession>A0A5J4QFI2</accession>
<feature type="non-terminal residue" evidence="1">
    <location>
        <position position="64"/>
    </location>
</feature>
<protein>
    <submittedName>
        <fullName evidence="1">Uncharacterized protein</fullName>
    </submittedName>
</protein>
<sequence>MRPWGFIELSSKFSCFPEDIKSPKDMLANKIFDYLENNYSDICPSFHYYYANKIYEFQAALVMA</sequence>
<gene>
    <name evidence="1" type="ORF">EZS28_054709</name>
</gene>
<evidence type="ECO:0000313" key="2">
    <source>
        <dbReference type="Proteomes" id="UP000324800"/>
    </source>
</evidence>
<organism evidence="1 2">
    <name type="scientific">Streblomastix strix</name>
    <dbReference type="NCBI Taxonomy" id="222440"/>
    <lineage>
        <taxon>Eukaryota</taxon>
        <taxon>Metamonada</taxon>
        <taxon>Preaxostyla</taxon>
        <taxon>Oxymonadida</taxon>
        <taxon>Streblomastigidae</taxon>
        <taxon>Streblomastix</taxon>
    </lineage>
</organism>
<dbReference type="AlphaFoldDB" id="A0A5J4QFI2"/>
<name>A0A5J4QFI2_9EUKA</name>
<dbReference type="EMBL" id="SNRW01045608">
    <property type="protein sequence ID" value="KAA6320252.1"/>
    <property type="molecule type" value="Genomic_DNA"/>
</dbReference>
<evidence type="ECO:0000313" key="1">
    <source>
        <dbReference type="EMBL" id="KAA6320252.1"/>
    </source>
</evidence>
<reference evidence="1 2" key="1">
    <citation type="submission" date="2019-03" db="EMBL/GenBank/DDBJ databases">
        <title>Single cell metagenomics reveals metabolic interactions within the superorganism composed of flagellate Streblomastix strix and complex community of Bacteroidetes bacteria on its surface.</title>
        <authorList>
            <person name="Treitli S.C."/>
            <person name="Kolisko M."/>
            <person name="Husnik F."/>
            <person name="Keeling P."/>
            <person name="Hampl V."/>
        </authorList>
    </citation>
    <scope>NUCLEOTIDE SEQUENCE [LARGE SCALE GENOMIC DNA]</scope>
    <source>
        <strain evidence="1">ST1C</strain>
    </source>
</reference>